<feature type="region of interest" description="Disordered" evidence="1">
    <location>
        <begin position="77"/>
        <end position="133"/>
    </location>
</feature>
<name>A0ABN1UC35_9ACTN</name>
<accession>A0ABN1UC35</accession>
<proteinExistence type="predicted"/>
<organism evidence="2 3">
    <name type="scientific">Nocardioides aquiterrae</name>
    <dbReference type="NCBI Taxonomy" id="203799"/>
    <lineage>
        <taxon>Bacteria</taxon>
        <taxon>Bacillati</taxon>
        <taxon>Actinomycetota</taxon>
        <taxon>Actinomycetes</taxon>
        <taxon>Propionibacteriales</taxon>
        <taxon>Nocardioidaceae</taxon>
        <taxon>Nocardioides</taxon>
    </lineage>
</organism>
<dbReference type="RefSeq" id="WP_343907131.1">
    <property type="nucleotide sequence ID" value="NZ_BAAAJE010000006.1"/>
</dbReference>
<evidence type="ECO:0000313" key="3">
    <source>
        <dbReference type="Proteomes" id="UP001499979"/>
    </source>
</evidence>
<dbReference type="EMBL" id="BAAAJE010000006">
    <property type="protein sequence ID" value="GAA1138328.1"/>
    <property type="molecule type" value="Genomic_DNA"/>
</dbReference>
<dbReference type="Proteomes" id="UP001499979">
    <property type="component" value="Unassembled WGS sequence"/>
</dbReference>
<sequence>MRAITRQLEPEWGAADRALAEGLYVYDADVCPGCGQHSSVLDDPENNVLTFEDRVCAVCAGSERHARKLAAVDRDWERRHTEPDQHAGIKAHLESARVPRPSDGRHVYLRRMHPEEIQAATHAHEKGAEPKEE</sequence>
<comment type="caution">
    <text evidence="2">The sequence shown here is derived from an EMBL/GenBank/DDBJ whole genome shotgun (WGS) entry which is preliminary data.</text>
</comment>
<protein>
    <submittedName>
        <fullName evidence="2">Uncharacterized protein</fullName>
    </submittedName>
</protein>
<gene>
    <name evidence="2" type="ORF">GCM10009606_17670</name>
</gene>
<keyword evidence="3" id="KW-1185">Reference proteome</keyword>
<evidence type="ECO:0000313" key="2">
    <source>
        <dbReference type="EMBL" id="GAA1138328.1"/>
    </source>
</evidence>
<reference evidence="2 3" key="1">
    <citation type="journal article" date="2019" name="Int. J. Syst. Evol. Microbiol.">
        <title>The Global Catalogue of Microorganisms (GCM) 10K type strain sequencing project: providing services to taxonomists for standard genome sequencing and annotation.</title>
        <authorList>
            <consortium name="The Broad Institute Genomics Platform"/>
            <consortium name="The Broad Institute Genome Sequencing Center for Infectious Disease"/>
            <person name="Wu L."/>
            <person name="Ma J."/>
        </authorList>
    </citation>
    <scope>NUCLEOTIDE SEQUENCE [LARGE SCALE GENOMIC DNA]</scope>
    <source>
        <strain evidence="2 3">JCM 11813</strain>
    </source>
</reference>
<evidence type="ECO:0000256" key="1">
    <source>
        <dbReference type="SAM" id="MobiDB-lite"/>
    </source>
</evidence>